<name>A0ABQ9XQF4_9EUKA</name>
<accession>A0ABQ9XQF4</accession>
<dbReference type="Proteomes" id="UP001281761">
    <property type="component" value="Unassembled WGS sequence"/>
</dbReference>
<sequence length="302" mass="34676">MEILKQRIWNSSEKVRLAFVTADLIPQLINNLNPLSISFVEAADINFCLLTVISHSVWLATPNGLTELKIYKQDEQRAVHETVSKQVLAPSEKYISHLCANRFSIVDGQQSKYFLELLARLLRISTSYHPTMEFVLRMPVILTIPSCLSFFEENHSIWSFLFDINNAQQEWNQTRGIQRQMWKTLHRLLRMEGIEDVIEQKLQNNRNGLRGGWIVANSIIWNNLLVRILTRQSPSVVPTLSIFRLHSRPTLFWKTMRRSMDGVDSCSVATHTLPLPSASPSPPHPPTRIAHSKREEKGKTAS</sequence>
<reference evidence="2 3" key="1">
    <citation type="journal article" date="2022" name="bioRxiv">
        <title>Genomics of Preaxostyla Flagellates Illuminates Evolutionary Transitions and the Path Towards Mitochondrial Loss.</title>
        <authorList>
            <person name="Novak L.V.F."/>
            <person name="Treitli S.C."/>
            <person name="Pyrih J."/>
            <person name="Halakuc P."/>
            <person name="Pipaliya S.V."/>
            <person name="Vacek V."/>
            <person name="Brzon O."/>
            <person name="Soukal P."/>
            <person name="Eme L."/>
            <person name="Dacks J.B."/>
            <person name="Karnkowska A."/>
            <person name="Elias M."/>
            <person name="Hampl V."/>
        </authorList>
    </citation>
    <scope>NUCLEOTIDE SEQUENCE [LARGE SCALE GENOMIC DNA]</scope>
    <source>
        <strain evidence="2">NAU3</strain>
        <tissue evidence="2">Gut</tissue>
    </source>
</reference>
<protein>
    <submittedName>
        <fullName evidence="2">Uncharacterized protein</fullName>
    </submittedName>
</protein>
<evidence type="ECO:0000256" key="1">
    <source>
        <dbReference type="SAM" id="MobiDB-lite"/>
    </source>
</evidence>
<feature type="compositionally biased region" description="Basic and acidic residues" evidence="1">
    <location>
        <begin position="292"/>
        <end position="302"/>
    </location>
</feature>
<gene>
    <name evidence="2" type="ORF">BLNAU_11076</name>
</gene>
<evidence type="ECO:0000313" key="2">
    <source>
        <dbReference type="EMBL" id="KAK2953974.1"/>
    </source>
</evidence>
<feature type="compositionally biased region" description="Pro residues" evidence="1">
    <location>
        <begin position="277"/>
        <end position="286"/>
    </location>
</feature>
<evidence type="ECO:0000313" key="3">
    <source>
        <dbReference type="Proteomes" id="UP001281761"/>
    </source>
</evidence>
<proteinExistence type="predicted"/>
<comment type="caution">
    <text evidence="2">The sequence shown here is derived from an EMBL/GenBank/DDBJ whole genome shotgun (WGS) entry which is preliminary data.</text>
</comment>
<organism evidence="2 3">
    <name type="scientific">Blattamonas nauphoetae</name>
    <dbReference type="NCBI Taxonomy" id="2049346"/>
    <lineage>
        <taxon>Eukaryota</taxon>
        <taxon>Metamonada</taxon>
        <taxon>Preaxostyla</taxon>
        <taxon>Oxymonadida</taxon>
        <taxon>Blattamonas</taxon>
    </lineage>
</organism>
<dbReference type="EMBL" id="JARBJD010000084">
    <property type="protein sequence ID" value="KAK2953974.1"/>
    <property type="molecule type" value="Genomic_DNA"/>
</dbReference>
<keyword evidence="3" id="KW-1185">Reference proteome</keyword>
<feature type="region of interest" description="Disordered" evidence="1">
    <location>
        <begin position="271"/>
        <end position="302"/>
    </location>
</feature>